<dbReference type="EMBL" id="GGEC01082261">
    <property type="protein sequence ID" value="MBX62745.1"/>
    <property type="molecule type" value="Transcribed_RNA"/>
</dbReference>
<name>A0A2P2Q6X8_RHIMU</name>
<accession>A0A2P2Q6X8</accession>
<organism evidence="1">
    <name type="scientific">Rhizophora mucronata</name>
    <name type="common">Asiatic mangrove</name>
    <dbReference type="NCBI Taxonomy" id="61149"/>
    <lineage>
        <taxon>Eukaryota</taxon>
        <taxon>Viridiplantae</taxon>
        <taxon>Streptophyta</taxon>
        <taxon>Embryophyta</taxon>
        <taxon>Tracheophyta</taxon>
        <taxon>Spermatophyta</taxon>
        <taxon>Magnoliopsida</taxon>
        <taxon>eudicotyledons</taxon>
        <taxon>Gunneridae</taxon>
        <taxon>Pentapetalae</taxon>
        <taxon>rosids</taxon>
        <taxon>fabids</taxon>
        <taxon>Malpighiales</taxon>
        <taxon>Rhizophoraceae</taxon>
        <taxon>Rhizophora</taxon>
    </lineage>
</organism>
<sequence length="17" mass="2052">MLKTNSQVRHSYISERC</sequence>
<reference evidence="1" key="1">
    <citation type="submission" date="2018-02" db="EMBL/GenBank/DDBJ databases">
        <title>Rhizophora mucronata_Transcriptome.</title>
        <authorList>
            <person name="Meera S.P."/>
            <person name="Sreeshan A."/>
            <person name="Augustine A."/>
        </authorList>
    </citation>
    <scope>NUCLEOTIDE SEQUENCE</scope>
    <source>
        <tissue evidence="1">Leaf</tissue>
    </source>
</reference>
<dbReference type="AlphaFoldDB" id="A0A2P2Q6X8"/>
<proteinExistence type="predicted"/>
<evidence type="ECO:0000313" key="1">
    <source>
        <dbReference type="EMBL" id="MBX62745.1"/>
    </source>
</evidence>
<protein>
    <submittedName>
        <fullName evidence="1">Uncharacterized protein</fullName>
    </submittedName>
</protein>